<keyword evidence="2" id="KW-0812">Transmembrane</keyword>
<gene>
    <name evidence="3" type="ORF">PCOR1329_LOCUS63658</name>
</gene>
<evidence type="ECO:0000256" key="1">
    <source>
        <dbReference type="SAM" id="MobiDB-lite"/>
    </source>
</evidence>
<organism evidence="3 4">
    <name type="scientific">Prorocentrum cordatum</name>
    <dbReference type="NCBI Taxonomy" id="2364126"/>
    <lineage>
        <taxon>Eukaryota</taxon>
        <taxon>Sar</taxon>
        <taxon>Alveolata</taxon>
        <taxon>Dinophyceae</taxon>
        <taxon>Prorocentrales</taxon>
        <taxon>Prorocentraceae</taxon>
        <taxon>Prorocentrum</taxon>
    </lineage>
</organism>
<sequence>MTYADQTKFPSYTEGCGVPESDVGGLRKEARRTMAEFALELVDSTSCSTAWQASFLPVICAGSALLVFPVIPAIGRWWRRLNASNEGALYDSLCQQRKSNGLLSSYLPREGGAPLGRRSDLSASTFNHDWMSDSSSSSSDSSSGGGTETDSEDEEADGLGPTVLGKPIDDEAEVG</sequence>
<feature type="region of interest" description="Disordered" evidence="1">
    <location>
        <begin position="127"/>
        <end position="175"/>
    </location>
</feature>
<accession>A0ABN9W7H8</accession>
<dbReference type="Proteomes" id="UP001189429">
    <property type="component" value="Unassembled WGS sequence"/>
</dbReference>
<protein>
    <submittedName>
        <fullName evidence="3">Uncharacterized protein</fullName>
    </submittedName>
</protein>
<keyword evidence="4" id="KW-1185">Reference proteome</keyword>
<reference evidence="3" key="1">
    <citation type="submission" date="2023-10" db="EMBL/GenBank/DDBJ databases">
        <authorList>
            <person name="Chen Y."/>
            <person name="Shah S."/>
            <person name="Dougan E. K."/>
            <person name="Thang M."/>
            <person name="Chan C."/>
        </authorList>
    </citation>
    <scope>NUCLEOTIDE SEQUENCE [LARGE SCALE GENOMIC DNA]</scope>
</reference>
<keyword evidence="2" id="KW-1133">Transmembrane helix</keyword>
<evidence type="ECO:0000313" key="3">
    <source>
        <dbReference type="EMBL" id="CAK0880557.1"/>
    </source>
</evidence>
<feature type="transmembrane region" description="Helical" evidence="2">
    <location>
        <begin position="50"/>
        <end position="71"/>
    </location>
</feature>
<proteinExistence type="predicted"/>
<name>A0ABN9W7H8_9DINO</name>
<evidence type="ECO:0000256" key="2">
    <source>
        <dbReference type="SAM" id="Phobius"/>
    </source>
</evidence>
<feature type="compositionally biased region" description="Low complexity" evidence="1">
    <location>
        <begin position="132"/>
        <end position="142"/>
    </location>
</feature>
<comment type="caution">
    <text evidence="3">The sequence shown here is derived from an EMBL/GenBank/DDBJ whole genome shotgun (WGS) entry which is preliminary data.</text>
</comment>
<feature type="non-terminal residue" evidence="3">
    <location>
        <position position="175"/>
    </location>
</feature>
<evidence type="ECO:0000313" key="4">
    <source>
        <dbReference type="Proteomes" id="UP001189429"/>
    </source>
</evidence>
<dbReference type="EMBL" id="CAUYUJ010018087">
    <property type="protein sequence ID" value="CAK0880557.1"/>
    <property type="molecule type" value="Genomic_DNA"/>
</dbReference>
<keyword evidence="2" id="KW-0472">Membrane</keyword>